<organism evidence="1">
    <name type="scientific">marine sediment metagenome</name>
    <dbReference type="NCBI Taxonomy" id="412755"/>
    <lineage>
        <taxon>unclassified sequences</taxon>
        <taxon>metagenomes</taxon>
        <taxon>ecological metagenomes</taxon>
    </lineage>
</organism>
<feature type="non-terminal residue" evidence="1">
    <location>
        <position position="48"/>
    </location>
</feature>
<gene>
    <name evidence="1" type="ORF">LCGC14_2354120</name>
</gene>
<comment type="caution">
    <text evidence="1">The sequence shown here is derived from an EMBL/GenBank/DDBJ whole genome shotgun (WGS) entry which is preliminary data.</text>
</comment>
<dbReference type="EMBL" id="LAZR01034334">
    <property type="protein sequence ID" value="KKL45589.1"/>
    <property type="molecule type" value="Genomic_DNA"/>
</dbReference>
<reference evidence="1" key="1">
    <citation type="journal article" date="2015" name="Nature">
        <title>Complex archaea that bridge the gap between prokaryotes and eukaryotes.</title>
        <authorList>
            <person name="Spang A."/>
            <person name="Saw J.H."/>
            <person name="Jorgensen S.L."/>
            <person name="Zaremba-Niedzwiedzka K."/>
            <person name="Martijn J."/>
            <person name="Lind A.E."/>
            <person name="van Eijk R."/>
            <person name="Schleper C."/>
            <person name="Guy L."/>
            <person name="Ettema T.J."/>
        </authorList>
    </citation>
    <scope>NUCLEOTIDE SEQUENCE</scope>
</reference>
<accession>A0A0F9C8S6</accession>
<evidence type="ECO:0000313" key="1">
    <source>
        <dbReference type="EMBL" id="KKL45589.1"/>
    </source>
</evidence>
<name>A0A0F9C8S6_9ZZZZ</name>
<sequence length="48" mass="5898">MHHKAIKAEIRKQLKTRYPHWQNLTKKEKKAIAKKVLDETVYNYDFKQ</sequence>
<protein>
    <submittedName>
        <fullName evidence="1">Uncharacterized protein</fullName>
    </submittedName>
</protein>
<proteinExistence type="predicted"/>
<dbReference type="AlphaFoldDB" id="A0A0F9C8S6"/>